<keyword evidence="4" id="KW-0496">Mitochondrion</keyword>
<keyword evidence="3" id="KW-0689">Ribosomal protein</keyword>
<dbReference type="PANTHER" id="PTHR15893">
    <property type="entry name" value="RIBOSOMAL PROTEIN L27"/>
    <property type="match status" value="1"/>
</dbReference>
<dbReference type="GO" id="GO:0006412">
    <property type="term" value="P:translation"/>
    <property type="evidence" value="ECO:0007669"/>
    <property type="project" value="InterPro"/>
</dbReference>
<dbReference type="FunFam" id="2.40.50.100:FF:000042">
    <property type="entry name" value="50S ribosomal protein L27"/>
    <property type="match status" value="1"/>
</dbReference>
<comment type="similarity">
    <text evidence="2">Belongs to the bacterial ribosomal protein bL27 family.</text>
</comment>
<feature type="non-terminal residue" evidence="8">
    <location>
        <position position="208"/>
    </location>
</feature>
<dbReference type="OrthoDB" id="1867012at2759"/>
<keyword evidence="9" id="KW-1185">Reference proteome</keyword>
<evidence type="ECO:0000313" key="8">
    <source>
        <dbReference type="EMBL" id="KAF2095883.1"/>
    </source>
</evidence>
<dbReference type="InterPro" id="IPR001684">
    <property type="entry name" value="Ribosomal_bL27"/>
</dbReference>
<dbReference type="Gene3D" id="2.40.50.100">
    <property type="match status" value="1"/>
</dbReference>
<evidence type="ECO:0000256" key="1">
    <source>
        <dbReference type="ARBA" id="ARBA00004173"/>
    </source>
</evidence>
<feature type="compositionally biased region" description="Polar residues" evidence="7">
    <location>
        <begin position="1"/>
        <end position="11"/>
    </location>
</feature>
<evidence type="ECO:0000256" key="5">
    <source>
        <dbReference type="ARBA" id="ARBA00023274"/>
    </source>
</evidence>
<feature type="region of interest" description="Disordered" evidence="7">
    <location>
        <begin position="1"/>
        <end position="37"/>
    </location>
</feature>
<sequence length="208" mass="23095">TSSPFSLVQKRNATHAAAGVANGAKNRPGRRLGLKRGNGEYVTPNTIIFRQRGSKWHPGENAHMGRDHTICASQPGYVRYYRDPAQHPDRKYIGIVFGSQDKLPYPKGMPRRRRLGLTAVPMTEQSAVEEEGAITGLEAGDEATGGKKGTGVTMQKDYSFGLSNYEIGRVAQEAGIEENQFRRSRWIAWRKSAARIARNALQRSARKK</sequence>
<dbReference type="Pfam" id="PF01016">
    <property type="entry name" value="Ribosomal_L27"/>
    <property type="match status" value="1"/>
</dbReference>
<dbReference type="GO" id="GO:0003735">
    <property type="term" value="F:structural constituent of ribosome"/>
    <property type="evidence" value="ECO:0007669"/>
    <property type="project" value="InterPro"/>
</dbReference>
<organism evidence="8 9">
    <name type="scientific">Rhizodiscina lignyota</name>
    <dbReference type="NCBI Taxonomy" id="1504668"/>
    <lineage>
        <taxon>Eukaryota</taxon>
        <taxon>Fungi</taxon>
        <taxon>Dikarya</taxon>
        <taxon>Ascomycota</taxon>
        <taxon>Pezizomycotina</taxon>
        <taxon>Dothideomycetes</taxon>
        <taxon>Pleosporomycetidae</taxon>
        <taxon>Aulographales</taxon>
        <taxon>Rhizodiscinaceae</taxon>
        <taxon>Rhizodiscina</taxon>
    </lineage>
</organism>
<evidence type="ECO:0000313" key="9">
    <source>
        <dbReference type="Proteomes" id="UP000799772"/>
    </source>
</evidence>
<evidence type="ECO:0000256" key="2">
    <source>
        <dbReference type="ARBA" id="ARBA00010797"/>
    </source>
</evidence>
<feature type="non-terminal residue" evidence="8">
    <location>
        <position position="1"/>
    </location>
</feature>
<name>A0A9P4I9D6_9PEZI</name>
<evidence type="ECO:0000256" key="7">
    <source>
        <dbReference type="SAM" id="MobiDB-lite"/>
    </source>
</evidence>
<comment type="subcellular location">
    <subcellularLocation>
        <location evidence="1">Mitochondrion</location>
    </subcellularLocation>
</comment>
<dbReference type="EMBL" id="ML978130">
    <property type="protein sequence ID" value="KAF2095883.1"/>
    <property type="molecule type" value="Genomic_DNA"/>
</dbReference>
<proteinExistence type="inferred from homology"/>
<evidence type="ECO:0000256" key="4">
    <source>
        <dbReference type="ARBA" id="ARBA00023128"/>
    </source>
</evidence>
<dbReference type="AlphaFoldDB" id="A0A9P4I9D6"/>
<accession>A0A9P4I9D6</accession>
<dbReference type="PANTHER" id="PTHR15893:SF0">
    <property type="entry name" value="LARGE RIBOSOMAL SUBUNIT PROTEIN BL27M"/>
    <property type="match status" value="1"/>
</dbReference>
<dbReference type="SUPFAM" id="SSF110324">
    <property type="entry name" value="Ribosomal L27 protein-like"/>
    <property type="match status" value="1"/>
</dbReference>
<feature type="compositionally biased region" description="Low complexity" evidence="7">
    <location>
        <begin position="14"/>
        <end position="24"/>
    </location>
</feature>
<keyword evidence="5" id="KW-0687">Ribonucleoprotein</keyword>
<protein>
    <recommendedName>
        <fullName evidence="6">Large ribosomal subunit protein bL27m</fullName>
    </recommendedName>
</protein>
<comment type="caution">
    <text evidence="8">The sequence shown here is derived from an EMBL/GenBank/DDBJ whole genome shotgun (WGS) entry which is preliminary data.</text>
</comment>
<dbReference type="Proteomes" id="UP000799772">
    <property type="component" value="Unassembled WGS sequence"/>
</dbReference>
<evidence type="ECO:0000256" key="3">
    <source>
        <dbReference type="ARBA" id="ARBA00022980"/>
    </source>
</evidence>
<dbReference type="GO" id="GO:0005762">
    <property type="term" value="C:mitochondrial large ribosomal subunit"/>
    <property type="evidence" value="ECO:0007669"/>
    <property type="project" value="TreeGrafter"/>
</dbReference>
<reference evidence="8" key="1">
    <citation type="journal article" date="2020" name="Stud. Mycol.">
        <title>101 Dothideomycetes genomes: a test case for predicting lifestyles and emergence of pathogens.</title>
        <authorList>
            <person name="Haridas S."/>
            <person name="Albert R."/>
            <person name="Binder M."/>
            <person name="Bloem J."/>
            <person name="Labutti K."/>
            <person name="Salamov A."/>
            <person name="Andreopoulos B."/>
            <person name="Baker S."/>
            <person name="Barry K."/>
            <person name="Bills G."/>
            <person name="Bluhm B."/>
            <person name="Cannon C."/>
            <person name="Castanera R."/>
            <person name="Culley D."/>
            <person name="Daum C."/>
            <person name="Ezra D."/>
            <person name="Gonzalez J."/>
            <person name="Henrissat B."/>
            <person name="Kuo A."/>
            <person name="Liang C."/>
            <person name="Lipzen A."/>
            <person name="Lutzoni F."/>
            <person name="Magnuson J."/>
            <person name="Mondo S."/>
            <person name="Nolan M."/>
            <person name="Ohm R."/>
            <person name="Pangilinan J."/>
            <person name="Park H.-J."/>
            <person name="Ramirez L."/>
            <person name="Alfaro M."/>
            <person name="Sun H."/>
            <person name="Tritt A."/>
            <person name="Yoshinaga Y."/>
            <person name="Zwiers L.-H."/>
            <person name="Turgeon B."/>
            <person name="Goodwin S."/>
            <person name="Spatafora J."/>
            <person name="Crous P."/>
            <person name="Grigoriev I."/>
        </authorList>
    </citation>
    <scope>NUCLEOTIDE SEQUENCE</scope>
    <source>
        <strain evidence="8">CBS 133067</strain>
    </source>
</reference>
<dbReference type="PRINTS" id="PR00063">
    <property type="entry name" value="RIBOSOMALL27"/>
</dbReference>
<gene>
    <name evidence="8" type="ORF">NA57DRAFT_9754</name>
</gene>
<evidence type="ECO:0000256" key="6">
    <source>
        <dbReference type="ARBA" id="ARBA00035267"/>
    </source>
</evidence>